<dbReference type="InterPro" id="IPR025148">
    <property type="entry name" value="AtzG-like"/>
</dbReference>
<dbReference type="AlphaFoldDB" id="A0A951Q6U1"/>
<organism evidence="1 2">
    <name type="scientific">Drouetiella hepatica Uher 2000/2452</name>
    <dbReference type="NCBI Taxonomy" id="904376"/>
    <lineage>
        <taxon>Bacteria</taxon>
        <taxon>Bacillati</taxon>
        <taxon>Cyanobacteriota</taxon>
        <taxon>Cyanophyceae</taxon>
        <taxon>Oculatellales</taxon>
        <taxon>Oculatellaceae</taxon>
        <taxon>Drouetiella</taxon>
    </lineage>
</organism>
<dbReference type="EMBL" id="JAHHHD010000001">
    <property type="protein sequence ID" value="MBW4657403.1"/>
    <property type="molecule type" value="Genomic_DNA"/>
</dbReference>
<accession>A0A951Q6U1</accession>
<dbReference type="Proteomes" id="UP000757435">
    <property type="component" value="Unassembled WGS sequence"/>
</dbReference>
<reference evidence="1" key="2">
    <citation type="journal article" date="2022" name="Microbiol. Resour. Announc.">
        <title>Metagenome Sequencing to Explore Phylogenomics of Terrestrial Cyanobacteria.</title>
        <authorList>
            <person name="Ward R.D."/>
            <person name="Stajich J.E."/>
            <person name="Johansen J.R."/>
            <person name="Huntemann M."/>
            <person name="Clum A."/>
            <person name="Foster B."/>
            <person name="Foster B."/>
            <person name="Roux S."/>
            <person name="Palaniappan K."/>
            <person name="Varghese N."/>
            <person name="Mukherjee S."/>
            <person name="Reddy T.B.K."/>
            <person name="Daum C."/>
            <person name="Copeland A."/>
            <person name="Chen I.A."/>
            <person name="Ivanova N.N."/>
            <person name="Kyrpides N.C."/>
            <person name="Shapiro N."/>
            <person name="Eloe-Fadrosh E.A."/>
            <person name="Pietrasiak N."/>
        </authorList>
    </citation>
    <scope>NUCLEOTIDE SEQUENCE</scope>
    <source>
        <strain evidence="1">UHER 2000/2452</strain>
    </source>
</reference>
<proteinExistence type="predicted"/>
<evidence type="ECO:0000313" key="1">
    <source>
        <dbReference type="EMBL" id="MBW4657403.1"/>
    </source>
</evidence>
<reference evidence="1" key="1">
    <citation type="submission" date="2021-05" db="EMBL/GenBank/DDBJ databases">
        <authorList>
            <person name="Pietrasiak N."/>
            <person name="Ward R."/>
            <person name="Stajich J.E."/>
            <person name="Kurbessoian T."/>
        </authorList>
    </citation>
    <scope>NUCLEOTIDE SEQUENCE</scope>
    <source>
        <strain evidence="1">UHER 2000/2452</strain>
    </source>
</reference>
<gene>
    <name evidence="1" type="ORF">KME15_01920</name>
</gene>
<name>A0A951Q6U1_9CYAN</name>
<dbReference type="Pfam" id="PF13318">
    <property type="entry name" value="AtzG-like"/>
    <property type="match status" value="1"/>
</dbReference>
<evidence type="ECO:0000313" key="2">
    <source>
        <dbReference type="Proteomes" id="UP000757435"/>
    </source>
</evidence>
<protein>
    <submittedName>
        <fullName evidence="1">DUF4089 domain-containing protein</fullName>
    </submittedName>
</protein>
<sequence>MSDSPIALDSLADLMAQLIGLTLDPEHRPGVIANMERNAAIAQRVMEFELSDEIEAAPVFQP</sequence>
<comment type="caution">
    <text evidence="1">The sequence shown here is derived from an EMBL/GenBank/DDBJ whole genome shotgun (WGS) entry which is preliminary data.</text>
</comment>